<name>A0A0B1ZIE6_9SPHN</name>
<dbReference type="InterPro" id="IPR006680">
    <property type="entry name" value="Amidohydro-rel"/>
</dbReference>
<dbReference type="STRING" id="1348853.LK12_23080"/>
<dbReference type="Proteomes" id="UP000031057">
    <property type="component" value="Unassembled WGS sequence"/>
</dbReference>
<protein>
    <recommendedName>
        <fullName evidence="2">Amidohydrolase-related domain-containing protein</fullName>
    </recommendedName>
</protein>
<dbReference type="Pfam" id="PF04909">
    <property type="entry name" value="Amidohydro_2"/>
    <property type="match status" value="1"/>
</dbReference>
<proteinExistence type="predicted"/>
<dbReference type="GO" id="GO:0005737">
    <property type="term" value="C:cytoplasm"/>
    <property type="evidence" value="ECO:0007669"/>
    <property type="project" value="TreeGrafter"/>
</dbReference>
<dbReference type="PANTHER" id="PTHR21240:SF28">
    <property type="entry name" value="ISO-OROTATE DECARBOXYLASE (EUROFUNG)"/>
    <property type="match status" value="1"/>
</dbReference>
<sequence>MATVLDKPGDVKVPAGLKVVDADTHITEPWDLWSSRVTGKWKELLPHVKEGPKGRPHWYINGDQILQKKVGASSVIRKDGSKQSFYEWDIRSGMTFNDVHPASYDAKERVKMQDERGIAAEIGYGNILGFGAHQLVKMDQEVALTTIKVYNDAMAELQEESGNRLFPQCLVPYWDVKESVKEAERCARDLKLRGITICPEPHAGGSDVPPLTDTFFDPLWEAVSDLEMPINFHVGSSESSLEAWASSTWPGMDNQRAMVIGNSQLELYNARVMANLLSSDLLVRFPKTKWVIVESGLGWIPFMLERLEWQLLDTPFEGKGLDQPSPTELFRRQVYSCFWFEKSAPSQVLDSIGFDNVLFETDFPHATCLYENAVQHGVEVLAPWGEDVTRKVMGETAAKLYKLPI</sequence>
<dbReference type="PROSITE" id="PS50890">
    <property type="entry name" value="PUA"/>
    <property type="match status" value="1"/>
</dbReference>
<dbReference type="GO" id="GO:0016787">
    <property type="term" value="F:hydrolase activity"/>
    <property type="evidence" value="ECO:0007669"/>
    <property type="project" value="InterPro"/>
</dbReference>
<dbReference type="GO" id="GO:0016831">
    <property type="term" value="F:carboxy-lyase activity"/>
    <property type="evidence" value="ECO:0007669"/>
    <property type="project" value="InterPro"/>
</dbReference>
<dbReference type="GO" id="GO:0019748">
    <property type="term" value="P:secondary metabolic process"/>
    <property type="evidence" value="ECO:0007669"/>
    <property type="project" value="TreeGrafter"/>
</dbReference>
<evidence type="ECO:0000313" key="3">
    <source>
        <dbReference type="EMBL" id="KHK88976.1"/>
    </source>
</evidence>
<dbReference type="PANTHER" id="PTHR21240">
    <property type="entry name" value="2-AMINO-3-CARBOXYLMUCONATE-6-SEMIALDEHYDE DECARBOXYLASE"/>
    <property type="match status" value="1"/>
</dbReference>
<dbReference type="OrthoDB" id="9799024at2"/>
<dbReference type="RefSeq" id="WP_039290432.1">
    <property type="nucleotide sequence ID" value="NZ_JTDI01000011.1"/>
</dbReference>
<feature type="domain" description="Amidohydrolase-related" evidence="2">
    <location>
        <begin position="131"/>
        <end position="403"/>
    </location>
</feature>
<dbReference type="InterPro" id="IPR032465">
    <property type="entry name" value="ACMSD"/>
</dbReference>
<reference evidence="3 4" key="1">
    <citation type="submission" date="2014-10" db="EMBL/GenBank/DDBJ databases">
        <title>Genome sequence of Novosphingobium malaysiense MUSC 273(T).</title>
        <authorList>
            <person name="Lee L.-H."/>
        </authorList>
    </citation>
    <scope>NUCLEOTIDE SEQUENCE [LARGE SCALE GENOMIC DNA]</scope>
    <source>
        <strain evidence="3 4">MUSC 273</strain>
    </source>
</reference>
<keyword evidence="1" id="KW-0456">Lyase</keyword>
<dbReference type="InterPro" id="IPR032466">
    <property type="entry name" value="Metal_Hydrolase"/>
</dbReference>
<evidence type="ECO:0000256" key="1">
    <source>
        <dbReference type="ARBA" id="ARBA00023239"/>
    </source>
</evidence>
<gene>
    <name evidence="3" type="ORF">LK12_23080</name>
</gene>
<dbReference type="EMBL" id="JTDI01000011">
    <property type="protein sequence ID" value="KHK88976.1"/>
    <property type="molecule type" value="Genomic_DNA"/>
</dbReference>
<keyword evidence="4" id="KW-1185">Reference proteome</keyword>
<comment type="caution">
    <text evidence="3">The sequence shown here is derived from an EMBL/GenBank/DDBJ whole genome shotgun (WGS) entry which is preliminary data.</text>
</comment>
<evidence type="ECO:0000259" key="2">
    <source>
        <dbReference type="Pfam" id="PF04909"/>
    </source>
</evidence>
<accession>A0A0B1ZIE6</accession>
<dbReference type="AlphaFoldDB" id="A0A0B1ZIE6"/>
<organism evidence="3 4">
    <name type="scientific">Novosphingobium malaysiense</name>
    <dbReference type="NCBI Taxonomy" id="1348853"/>
    <lineage>
        <taxon>Bacteria</taxon>
        <taxon>Pseudomonadati</taxon>
        <taxon>Pseudomonadota</taxon>
        <taxon>Alphaproteobacteria</taxon>
        <taxon>Sphingomonadales</taxon>
        <taxon>Sphingomonadaceae</taxon>
        <taxon>Novosphingobium</taxon>
    </lineage>
</organism>
<dbReference type="Gene3D" id="3.20.20.140">
    <property type="entry name" value="Metal-dependent hydrolases"/>
    <property type="match status" value="1"/>
</dbReference>
<evidence type="ECO:0000313" key="4">
    <source>
        <dbReference type="Proteomes" id="UP000031057"/>
    </source>
</evidence>
<dbReference type="SUPFAM" id="SSF51556">
    <property type="entry name" value="Metallo-dependent hydrolases"/>
    <property type="match status" value="1"/>
</dbReference>